<organism evidence="1 2">
    <name type="scientific">Cloacibacterium normanense</name>
    <dbReference type="NCBI Taxonomy" id="237258"/>
    <lineage>
        <taxon>Bacteria</taxon>
        <taxon>Pseudomonadati</taxon>
        <taxon>Bacteroidota</taxon>
        <taxon>Flavobacteriia</taxon>
        <taxon>Flavobacteriales</taxon>
        <taxon>Weeksellaceae</taxon>
    </lineage>
</organism>
<reference evidence="1 2" key="1">
    <citation type="submission" date="2016-09" db="EMBL/GenBank/DDBJ databases">
        <authorList>
            <person name="Capua I."/>
            <person name="De Benedictis P."/>
            <person name="Joannis T."/>
            <person name="Lombin L.H."/>
            <person name="Cattoli G."/>
        </authorList>
    </citation>
    <scope>NUCLEOTIDE SEQUENCE [LARGE SCALE GENOMIC DNA]</scope>
    <source>
        <strain evidence="1 2">NRS-1</strain>
    </source>
</reference>
<dbReference type="OrthoDB" id="1923405at2"/>
<name>A0A1E5UD85_9FLAO</name>
<dbReference type="KEGG" id="cnr:EB819_05565"/>
<comment type="caution">
    <text evidence="1">The sequence shown here is derived from an EMBL/GenBank/DDBJ whole genome shotgun (WGS) entry which is preliminary data.</text>
</comment>
<dbReference type="Proteomes" id="UP000095601">
    <property type="component" value="Unassembled WGS sequence"/>
</dbReference>
<gene>
    <name evidence="1" type="ORF">BHF72_0066</name>
</gene>
<proteinExistence type="predicted"/>
<dbReference type="EMBL" id="MKGI01000071">
    <property type="protein sequence ID" value="OEL10871.1"/>
    <property type="molecule type" value="Genomic_DNA"/>
</dbReference>
<keyword evidence="2" id="KW-1185">Reference proteome</keyword>
<evidence type="ECO:0000313" key="2">
    <source>
        <dbReference type="Proteomes" id="UP000095601"/>
    </source>
</evidence>
<dbReference type="RefSeq" id="WP_124878677.1">
    <property type="nucleotide sequence ID" value="NZ_CP034157.1"/>
</dbReference>
<evidence type="ECO:0000313" key="1">
    <source>
        <dbReference type="EMBL" id="OEL10871.1"/>
    </source>
</evidence>
<accession>A0A1E5UD85</accession>
<sequence length="196" mass="23909">MSKHIKKIKRDIFLIKYRKLPLLEYEKETDSDIFYYPECNYIYWIKLEKDNPQKLITEFIKLLDLFEFKKFIFLGSINKPWISKITKKRKDYKPLIKTLKYFSYIKVNNKFNGGIEIDKDYIKDFLENFYTITRCDSGFFDYYFSDINQNILFYLHYSGEFKILPLTDDVNDKFLEIIKKTNFVDALRNESDTDRI</sequence>
<protein>
    <submittedName>
        <fullName evidence="1">Uncharacterized protein</fullName>
    </submittedName>
</protein>
<dbReference type="AlphaFoldDB" id="A0A1E5UD85"/>